<dbReference type="AlphaFoldDB" id="A0AAV0AR09"/>
<dbReference type="Proteomes" id="UP001153365">
    <property type="component" value="Unassembled WGS sequence"/>
</dbReference>
<evidence type="ECO:0000313" key="2">
    <source>
        <dbReference type="Proteomes" id="UP001153365"/>
    </source>
</evidence>
<accession>A0AAV0AR09</accession>
<gene>
    <name evidence="1" type="ORF">PPACK8108_LOCUS5490</name>
</gene>
<reference evidence="1" key="1">
    <citation type="submission" date="2022-06" db="EMBL/GenBank/DDBJ databases">
        <authorList>
            <consortium name="SYNGENTA / RWTH Aachen University"/>
        </authorList>
    </citation>
    <scope>NUCLEOTIDE SEQUENCE</scope>
</reference>
<keyword evidence="2" id="KW-1185">Reference proteome</keyword>
<organism evidence="1 2">
    <name type="scientific">Phakopsora pachyrhizi</name>
    <name type="common">Asian soybean rust disease fungus</name>
    <dbReference type="NCBI Taxonomy" id="170000"/>
    <lineage>
        <taxon>Eukaryota</taxon>
        <taxon>Fungi</taxon>
        <taxon>Dikarya</taxon>
        <taxon>Basidiomycota</taxon>
        <taxon>Pucciniomycotina</taxon>
        <taxon>Pucciniomycetes</taxon>
        <taxon>Pucciniales</taxon>
        <taxon>Phakopsoraceae</taxon>
        <taxon>Phakopsora</taxon>
    </lineage>
</organism>
<comment type="caution">
    <text evidence="1">The sequence shown here is derived from an EMBL/GenBank/DDBJ whole genome shotgun (WGS) entry which is preliminary data.</text>
</comment>
<dbReference type="EMBL" id="CALTRL010001064">
    <property type="protein sequence ID" value="CAH7670755.1"/>
    <property type="molecule type" value="Genomic_DNA"/>
</dbReference>
<evidence type="ECO:0000313" key="1">
    <source>
        <dbReference type="EMBL" id="CAH7670755.1"/>
    </source>
</evidence>
<protein>
    <submittedName>
        <fullName evidence="1">Expressed protein</fullName>
    </submittedName>
</protein>
<name>A0AAV0AR09_PHAPC</name>
<proteinExistence type="predicted"/>
<sequence length="424" mass="49209">MSRVLEQIFVQLNKNAALLSVTDAGKDLELLALMANPTKKFISSLAFQDRSIIFAAQEIMLIKLRELGQRLAYNRYVTASEQKIYDFTTVLFERISAKLDQTYKDLKLPIKTRDPIPKAETYKPIATLFGANIVEQHLSEKPKNFVAKWNAAIDGPANEKKVEELVNNLFQDFSKTSMETRGEYLEAIALITNGPAKNSFQQQSREILLFDLGQQRFRLSYNPTLSKAKSQIHSFLGALYDQLLPKIDKDYEALKLKKPSRNTNYFEVDYEMPFTEMPPEMLKQILETKLDEAVAKPWLDRNLQGTHIIKTFRSQKVDYFAKIQETNVIFNRLNKMIIDETSQRDLELIAFIVKKDMVTRLNLSLMENVLDHLKTLRYKYQFSKKFGSYYEYTNQLYLHLLSRMGASHTPERIGQHGIFNSHFI</sequence>